<keyword evidence="1" id="KW-0812">Transmembrane</keyword>
<feature type="transmembrane region" description="Helical" evidence="1">
    <location>
        <begin position="6"/>
        <end position="24"/>
    </location>
</feature>
<accession>A0A5B7IWZ4</accession>
<dbReference type="Proteomes" id="UP000324222">
    <property type="component" value="Unassembled WGS sequence"/>
</dbReference>
<dbReference type="AlphaFoldDB" id="A0A5B7IWZ4"/>
<keyword evidence="1" id="KW-1133">Transmembrane helix</keyword>
<reference evidence="2 3" key="1">
    <citation type="submission" date="2019-05" db="EMBL/GenBank/DDBJ databases">
        <title>Another draft genome of Portunus trituberculatus and its Hox gene families provides insights of decapod evolution.</title>
        <authorList>
            <person name="Jeong J.-H."/>
            <person name="Song I."/>
            <person name="Kim S."/>
            <person name="Choi T."/>
            <person name="Kim D."/>
            <person name="Ryu S."/>
            <person name="Kim W."/>
        </authorList>
    </citation>
    <scope>NUCLEOTIDE SEQUENCE [LARGE SCALE GENOMIC DNA]</scope>
    <source>
        <tissue evidence="2">Muscle</tissue>
    </source>
</reference>
<sequence>MWEELLSFRPLVVQAILFIVVPILGPISAAKRIFDVTTQNLGIMVTNGIASKRHVVGFELTRGRLPNPTLTTLSTICHKETVTYVLLKCLQYAETQ</sequence>
<evidence type="ECO:0000256" key="1">
    <source>
        <dbReference type="SAM" id="Phobius"/>
    </source>
</evidence>
<dbReference type="EMBL" id="VSRR010070146">
    <property type="protein sequence ID" value="MPC85967.1"/>
    <property type="molecule type" value="Genomic_DNA"/>
</dbReference>
<keyword evidence="3" id="KW-1185">Reference proteome</keyword>
<organism evidence="2 3">
    <name type="scientific">Portunus trituberculatus</name>
    <name type="common">Swimming crab</name>
    <name type="synonym">Neptunus trituberculatus</name>
    <dbReference type="NCBI Taxonomy" id="210409"/>
    <lineage>
        <taxon>Eukaryota</taxon>
        <taxon>Metazoa</taxon>
        <taxon>Ecdysozoa</taxon>
        <taxon>Arthropoda</taxon>
        <taxon>Crustacea</taxon>
        <taxon>Multicrustacea</taxon>
        <taxon>Malacostraca</taxon>
        <taxon>Eumalacostraca</taxon>
        <taxon>Eucarida</taxon>
        <taxon>Decapoda</taxon>
        <taxon>Pleocyemata</taxon>
        <taxon>Brachyura</taxon>
        <taxon>Eubrachyura</taxon>
        <taxon>Portunoidea</taxon>
        <taxon>Portunidae</taxon>
        <taxon>Portuninae</taxon>
        <taxon>Portunus</taxon>
    </lineage>
</organism>
<gene>
    <name evidence="2" type="ORF">E2C01_080774</name>
</gene>
<name>A0A5B7IWZ4_PORTR</name>
<comment type="caution">
    <text evidence="2">The sequence shown here is derived from an EMBL/GenBank/DDBJ whole genome shotgun (WGS) entry which is preliminary data.</text>
</comment>
<evidence type="ECO:0000313" key="3">
    <source>
        <dbReference type="Proteomes" id="UP000324222"/>
    </source>
</evidence>
<proteinExistence type="predicted"/>
<protein>
    <submittedName>
        <fullName evidence="2">Uncharacterized protein</fullName>
    </submittedName>
</protein>
<evidence type="ECO:0000313" key="2">
    <source>
        <dbReference type="EMBL" id="MPC85967.1"/>
    </source>
</evidence>
<keyword evidence="1" id="KW-0472">Membrane</keyword>